<dbReference type="GeneID" id="113399641"/>
<feature type="region of interest" description="Disordered" evidence="1">
    <location>
        <begin position="144"/>
        <end position="172"/>
    </location>
</feature>
<evidence type="ECO:0000313" key="2">
    <source>
        <dbReference type="Proteomes" id="UP001652626"/>
    </source>
</evidence>
<sequence length="441" mass="49337">MLLLNEYNRQYDNINHISPMKLARSASDQNVFFAYVCLINEVKPSLSGNNNDKNSMDRGQGRSLHVMNSDEIVQDHSIKVERTKALYELVETHKTISELEIERKIDASFCEDDSDLSDSEEYNQYINPKKLKLTKMKWLSEGREGSIDSSSQSLTTSNSSNSTCSRESDDGINHRQSFGEKCLSTILKLDREHNMFGLSNITIVGKKTSKKIRKEDVKPAFPQTAIIQICCAKGCCKNKSNTDLPASLKCGGCRSCCFDPYCPICVGPCDPPCVDPPCPSLCSQCPRGKCSCKSLCHTSKCRLDCNNCYGLKVSFKRKPKFEPSPLELTPRSSCILQKPMAARSCHHFPQCLPPSSCFPYLMPCYWPARAGAPCNHPSRCFHNPPCRAPRKRKYPIPPEEQCPSTGKCNDESKNTKCENQFCPGNNPSMKTAIESRFGGKN</sequence>
<accession>A0ABM4APQ3</accession>
<name>A0ABM4APQ3_VANTA</name>
<gene>
    <name evidence="3" type="primary">LOC113399641</name>
</gene>
<dbReference type="Proteomes" id="UP001652626">
    <property type="component" value="Chromosome 15"/>
</dbReference>
<evidence type="ECO:0000256" key="1">
    <source>
        <dbReference type="SAM" id="MobiDB-lite"/>
    </source>
</evidence>
<dbReference type="RefSeq" id="XP_064073274.1">
    <property type="nucleotide sequence ID" value="XM_064217204.1"/>
</dbReference>
<organism evidence="2 3">
    <name type="scientific">Vanessa tameamea</name>
    <name type="common">Kamehameha butterfly</name>
    <dbReference type="NCBI Taxonomy" id="334116"/>
    <lineage>
        <taxon>Eukaryota</taxon>
        <taxon>Metazoa</taxon>
        <taxon>Ecdysozoa</taxon>
        <taxon>Arthropoda</taxon>
        <taxon>Hexapoda</taxon>
        <taxon>Insecta</taxon>
        <taxon>Pterygota</taxon>
        <taxon>Neoptera</taxon>
        <taxon>Endopterygota</taxon>
        <taxon>Lepidoptera</taxon>
        <taxon>Glossata</taxon>
        <taxon>Ditrysia</taxon>
        <taxon>Papilionoidea</taxon>
        <taxon>Nymphalidae</taxon>
        <taxon>Nymphalinae</taxon>
        <taxon>Vanessa</taxon>
    </lineage>
</organism>
<proteinExistence type="predicted"/>
<feature type="compositionally biased region" description="Low complexity" evidence="1">
    <location>
        <begin position="147"/>
        <end position="165"/>
    </location>
</feature>
<reference evidence="3" key="1">
    <citation type="submission" date="2025-08" db="UniProtKB">
        <authorList>
            <consortium name="RefSeq"/>
        </authorList>
    </citation>
    <scope>IDENTIFICATION</scope>
    <source>
        <tissue evidence="3">Whole body</tissue>
    </source>
</reference>
<evidence type="ECO:0000313" key="3">
    <source>
        <dbReference type="RefSeq" id="XP_064073274.1"/>
    </source>
</evidence>
<protein>
    <submittedName>
        <fullName evidence="3">Uncharacterized protein LOC113399641</fullName>
    </submittedName>
</protein>
<keyword evidence="2" id="KW-1185">Reference proteome</keyword>